<dbReference type="InterPro" id="IPR050372">
    <property type="entry name" value="Neurexin-related_CASP"/>
</dbReference>
<feature type="non-terminal residue" evidence="5">
    <location>
        <position position="378"/>
    </location>
</feature>
<dbReference type="InterPro" id="IPR000742">
    <property type="entry name" value="EGF"/>
</dbReference>
<dbReference type="EMBL" id="JBJKFK010004719">
    <property type="protein sequence ID" value="KAL3308765.1"/>
    <property type="molecule type" value="Genomic_DNA"/>
</dbReference>
<feature type="domain" description="EGF-like" evidence="4">
    <location>
        <begin position="179"/>
        <end position="216"/>
    </location>
</feature>
<evidence type="ECO:0000256" key="2">
    <source>
        <dbReference type="PROSITE-ProRule" id="PRU00076"/>
    </source>
</evidence>
<dbReference type="Proteomes" id="UP001626550">
    <property type="component" value="Unassembled WGS sequence"/>
</dbReference>
<dbReference type="Pfam" id="PF00054">
    <property type="entry name" value="Laminin_G_1"/>
    <property type="match status" value="1"/>
</dbReference>
<keyword evidence="1" id="KW-1015">Disulfide bond</keyword>
<gene>
    <name evidence="5" type="primary">NRXN3_3</name>
    <name evidence="5" type="ORF">Ciccas_012698</name>
</gene>
<sequence length="378" mass="42439">MLTPYEHPGWIRVDLMPPVTYKDDNVTLGFKTYMQNGTLATFVTPEGKYWSLRLVDGRLKLDVNGHLAYLFTEYPFSNGQYHVISTRRIGKSMIITLLGSQKTVPINVQTLTNDVGAVTYSHFLIGADHQESDVFKGAIGGFHWNGRYPLDELRKGILPARGNVTNIFLPNYQLIQPPPQPLCFPNSCMNGGRCYTDNYELKCDCSTTGYHGFKCARQYYGFQQREPGGTHYAMIRLIPEQITDQDEMRILFQTHDDSGSLVHLKPEQPHRISHGIVLKLMTGLYAELKSTTLTDSAHSSSSSQRDGNLYSEIDGEKLPLSVGNTRINDGQLHVINLNRKGSNFNYTVDNFSTFFNNPGLSPYSYSTHQSKYPGGGTA</sequence>
<feature type="domain" description="Laminin G" evidence="3">
    <location>
        <begin position="1"/>
        <end position="183"/>
    </location>
</feature>
<dbReference type="SMART" id="SM00282">
    <property type="entry name" value="LamG"/>
    <property type="match status" value="1"/>
</dbReference>
<comment type="caution">
    <text evidence="2">Lacks conserved residue(s) required for the propagation of feature annotation.</text>
</comment>
<evidence type="ECO:0000259" key="3">
    <source>
        <dbReference type="PROSITE" id="PS50025"/>
    </source>
</evidence>
<keyword evidence="2" id="KW-0245">EGF-like domain</keyword>
<name>A0ABD2PML7_9PLAT</name>
<evidence type="ECO:0000313" key="6">
    <source>
        <dbReference type="Proteomes" id="UP001626550"/>
    </source>
</evidence>
<dbReference type="PANTHER" id="PTHR15036">
    <property type="entry name" value="PIKACHURIN-LIKE PROTEIN"/>
    <property type="match status" value="1"/>
</dbReference>
<protein>
    <submittedName>
        <fullName evidence="5">Neurexin-3-beta</fullName>
    </submittedName>
</protein>
<dbReference type="Gene3D" id="2.60.120.200">
    <property type="match status" value="2"/>
</dbReference>
<organism evidence="5 6">
    <name type="scientific">Cichlidogyrus casuarinus</name>
    <dbReference type="NCBI Taxonomy" id="1844966"/>
    <lineage>
        <taxon>Eukaryota</taxon>
        <taxon>Metazoa</taxon>
        <taxon>Spiralia</taxon>
        <taxon>Lophotrochozoa</taxon>
        <taxon>Platyhelminthes</taxon>
        <taxon>Monogenea</taxon>
        <taxon>Monopisthocotylea</taxon>
        <taxon>Dactylogyridea</taxon>
        <taxon>Ancyrocephalidae</taxon>
        <taxon>Cichlidogyrus</taxon>
    </lineage>
</organism>
<dbReference type="Gene3D" id="2.10.25.10">
    <property type="entry name" value="Laminin"/>
    <property type="match status" value="1"/>
</dbReference>
<dbReference type="PANTHER" id="PTHR15036:SF49">
    <property type="entry name" value="AXOTACTIN"/>
    <property type="match status" value="1"/>
</dbReference>
<evidence type="ECO:0000313" key="5">
    <source>
        <dbReference type="EMBL" id="KAL3308765.1"/>
    </source>
</evidence>
<dbReference type="InterPro" id="IPR013320">
    <property type="entry name" value="ConA-like_dom_sf"/>
</dbReference>
<evidence type="ECO:0000259" key="4">
    <source>
        <dbReference type="PROSITE" id="PS50026"/>
    </source>
</evidence>
<dbReference type="AlphaFoldDB" id="A0ABD2PML7"/>
<evidence type="ECO:0000256" key="1">
    <source>
        <dbReference type="ARBA" id="ARBA00023157"/>
    </source>
</evidence>
<dbReference type="PROSITE" id="PS50026">
    <property type="entry name" value="EGF_3"/>
    <property type="match status" value="1"/>
</dbReference>
<reference evidence="5 6" key="1">
    <citation type="submission" date="2024-11" db="EMBL/GenBank/DDBJ databases">
        <title>Adaptive evolution of stress response genes in parasites aligns with host niche diversity.</title>
        <authorList>
            <person name="Hahn C."/>
            <person name="Resl P."/>
        </authorList>
    </citation>
    <scope>NUCLEOTIDE SEQUENCE [LARGE SCALE GENOMIC DNA]</scope>
    <source>
        <strain evidence="5">EGGRZ-B1_66</strain>
        <tissue evidence="5">Body</tissue>
    </source>
</reference>
<accession>A0ABD2PML7</accession>
<keyword evidence="6" id="KW-1185">Reference proteome</keyword>
<proteinExistence type="predicted"/>
<dbReference type="SUPFAM" id="SSF49899">
    <property type="entry name" value="Concanavalin A-like lectins/glucanases"/>
    <property type="match status" value="2"/>
</dbReference>
<dbReference type="GO" id="GO:0016020">
    <property type="term" value="C:membrane"/>
    <property type="evidence" value="ECO:0007669"/>
    <property type="project" value="UniProtKB-SubCell"/>
</dbReference>
<comment type="caution">
    <text evidence="5">The sequence shown here is derived from an EMBL/GenBank/DDBJ whole genome shotgun (WGS) entry which is preliminary data.</text>
</comment>
<dbReference type="InterPro" id="IPR001791">
    <property type="entry name" value="Laminin_G"/>
</dbReference>
<dbReference type="PROSITE" id="PS50025">
    <property type="entry name" value="LAM_G_DOMAIN"/>
    <property type="match status" value="1"/>
</dbReference>